<proteinExistence type="predicted"/>
<accession>G0UBI1</accession>
<protein>
    <submittedName>
        <fullName evidence="1">Uncharacterized protein</fullName>
    </submittedName>
</protein>
<sequence length="128" mass="13817">MVGGEEEGENKVDTGVLCSNKRALTSVIGGNVAVKESNSRQTERAVHNPEGVRKGWGRAGMEWSGGWGWGWGGAGLVTALKRVMLRGVASRGWTPSSSLSLRMLVHIRHSVGSPIRCPVLYPVLRFHP</sequence>
<dbReference type="EMBL" id="HE573027">
    <property type="protein sequence ID" value="CCC53177.1"/>
    <property type="molecule type" value="Genomic_DNA"/>
</dbReference>
<organism evidence="1">
    <name type="scientific">Trypanosoma vivax (strain Y486)</name>
    <dbReference type="NCBI Taxonomy" id="1055687"/>
    <lineage>
        <taxon>Eukaryota</taxon>
        <taxon>Discoba</taxon>
        <taxon>Euglenozoa</taxon>
        <taxon>Kinetoplastea</taxon>
        <taxon>Metakinetoplastina</taxon>
        <taxon>Trypanosomatida</taxon>
        <taxon>Trypanosomatidae</taxon>
        <taxon>Trypanosoma</taxon>
        <taxon>Duttonella</taxon>
    </lineage>
</organism>
<gene>
    <name evidence="1" type="ORF">TVY486_1106610</name>
</gene>
<evidence type="ECO:0000313" key="1">
    <source>
        <dbReference type="EMBL" id="CCC53177.1"/>
    </source>
</evidence>
<dbReference type="AlphaFoldDB" id="G0UBI1"/>
<reference evidence="1" key="1">
    <citation type="journal article" date="2012" name="Proc. Natl. Acad. Sci. U.S.A.">
        <title>Antigenic diversity is generated by distinct evolutionary mechanisms in African trypanosome species.</title>
        <authorList>
            <person name="Jackson A.P."/>
            <person name="Berry A."/>
            <person name="Aslett M."/>
            <person name="Allison H.C."/>
            <person name="Burton P."/>
            <person name="Vavrova-Anderson J."/>
            <person name="Brown R."/>
            <person name="Browne H."/>
            <person name="Corton N."/>
            <person name="Hauser H."/>
            <person name="Gamble J."/>
            <person name="Gilderthorp R."/>
            <person name="Marcello L."/>
            <person name="McQuillan J."/>
            <person name="Otto T.D."/>
            <person name="Quail M.A."/>
            <person name="Sanders M.J."/>
            <person name="van Tonder A."/>
            <person name="Ginger M.L."/>
            <person name="Field M.C."/>
            <person name="Barry J.D."/>
            <person name="Hertz-Fowler C."/>
            <person name="Berriman M."/>
        </authorList>
    </citation>
    <scope>NUCLEOTIDE SEQUENCE</scope>
    <source>
        <strain evidence="1">Y486</strain>
    </source>
</reference>
<name>G0UBI1_TRYVY</name>